<evidence type="ECO:0000259" key="1">
    <source>
        <dbReference type="Pfam" id="PF07486"/>
    </source>
</evidence>
<sequence>MQAVLNVIGNRAAQPGWWGASIGSCCLKPWQFSCWLRTDPNRTKLLAVTDSDPQFRQALALAECLSAGDLEDLTCGSDHYFADGIEPLPIWADGRRPRCTIGRHVFYRCGLQGNEQ</sequence>
<dbReference type="EMBL" id="JABEQF010000003">
    <property type="protein sequence ID" value="MBB2189226.1"/>
    <property type="molecule type" value="Genomic_DNA"/>
</dbReference>
<proteinExistence type="predicted"/>
<dbReference type="Pfam" id="PF07486">
    <property type="entry name" value="Hydrolase_2"/>
    <property type="match status" value="1"/>
</dbReference>
<dbReference type="AlphaFoldDB" id="A0A7W4PFT2"/>
<comment type="caution">
    <text evidence="2">The sequence shown here is derived from an EMBL/GenBank/DDBJ whole genome shotgun (WGS) entry which is preliminary data.</text>
</comment>
<dbReference type="Gene3D" id="1.10.10.2520">
    <property type="entry name" value="Cell wall hydrolase SleB, domain 1"/>
    <property type="match status" value="1"/>
</dbReference>
<dbReference type="InterPro" id="IPR011105">
    <property type="entry name" value="Cell_wall_hydrolase_SleB"/>
</dbReference>
<evidence type="ECO:0000313" key="2">
    <source>
        <dbReference type="EMBL" id="MBB2189226.1"/>
    </source>
</evidence>
<dbReference type="Proteomes" id="UP000555756">
    <property type="component" value="Unassembled WGS sequence"/>
</dbReference>
<gene>
    <name evidence="2" type="ORF">HLH34_04510</name>
</gene>
<reference evidence="2 3" key="1">
    <citation type="submission" date="2020-04" db="EMBL/GenBank/DDBJ databases">
        <title>Description of novel Gluconacetobacter.</title>
        <authorList>
            <person name="Sombolestani A."/>
        </authorList>
    </citation>
    <scope>NUCLEOTIDE SEQUENCE [LARGE SCALE GENOMIC DNA]</scope>
    <source>
        <strain evidence="2 3">LMG 21311</strain>
    </source>
</reference>
<keyword evidence="2" id="KW-0378">Hydrolase</keyword>
<protein>
    <submittedName>
        <fullName evidence="2">Cell wall hydrolase</fullName>
    </submittedName>
</protein>
<dbReference type="InterPro" id="IPR042047">
    <property type="entry name" value="SleB_dom1"/>
</dbReference>
<feature type="domain" description="Cell wall hydrolase SleB" evidence="1">
    <location>
        <begin position="1"/>
        <end position="107"/>
    </location>
</feature>
<name>A0A7W4PFT2_9PROT</name>
<organism evidence="2 3">
    <name type="scientific">Gluconacetobacter azotocaptans</name>
    <dbReference type="NCBI Taxonomy" id="142834"/>
    <lineage>
        <taxon>Bacteria</taxon>
        <taxon>Pseudomonadati</taxon>
        <taxon>Pseudomonadota</taxon>
        <taxon>Alphaproteobacteria</taxon>
        <taxon>Acetobacterales</taxon>
        <taxon>Acetobacteraceae</taxon>
        <taxon>Gluconacetobacter</taxon>
    </lineage>
</organism>
<evidence type="ECO:0000313" key="3">
    <source>
        <dbReference type="Proteomes" id="UP000555756"/>
    </source>
</evidence>
<accession>A0A7W4PFT2</accession>
<keyword evidence="3" id="KW-1185">Reference proteome</keyword>
<dbReference type="GO" id="GO:0016787">
    <property type="term" value="F:hydrolase activity"/>
    <property type="evidence" value="ECO:0007669"/>
    <property type="project" value="UniProtKB-KW"/>
</dbReference>